<protein>
    <submittedName>
        <fullName evidence="15">Cytochrome B</fullName>
    </submittedName>
</protein>
<evidence type="ECO:0000259" key="14">
    <source>
        <dbReference type="Pfam" id="PF01292"/>
    </source>
</evidence>
<keyword evidence="4" id="KW-1003">Cell membrane</keyword>
<evidence type="ECO:0000256" key="1">
    <source>
        <dbReference type="ARBA" id="ARBA00001970"/>
    </source>
</evidence>
<evidence type="ECO:0000256" key="6">
    <source>
        <dbReference type="ARBA" id="ARBA00022692"/>
    </source>
</evidence>
<evidence type="ECO:0000256" key="8">
    <source>
        <dbReference type="ARBA" id="ARBA00022982"/>
    </source>
</evidence>
<feature type="transmembrane region" description="Helical" evidence="13">
    <location>
        <begin position="48"/>
        <end position="70"/>
    </location>
</feature>
<evidence type="ECO:0000256" key="7">
    <source>
        <dbReference type="ARBA" id="ARBA00022723"/>
    </source>
</evidence>
<keyword evidence="3" id="KW-0813">Transport</keyword>
<comment type="cofactor">
    <cofactor evidence="1">
        <name>heme b</name>
        <dbReference type="ChEBI" id="CHEBI:60344"/>
    </cofactor>
</comment>
<dbReference type="Gene3D" id="1.20.950.20">
    <property type="entry name" value="Transmembrane di-heme cytochromes, Chain C"/>
    <property type="match status" value="1"/>
</dbReference>
<evidence type="ECO:0000256" key="13">
    <source>
        <dbReference type="SAM" id="Phobius"/>
    </source>
</evidence>
<feature type="transmembrane region" description="Helical" evidence="13">
    <location>
        <begin position="82"/>
        <end position="100"/>
    </location>
</feature>
<keyword evidence="11 13" id="KW-0472">Membrane</keyword>
<sequence length="206" mass="22726">MPRAATQGCDHAGEPRAAAAQTGRLGARDTYQPKRERALDRYDGLTRFFHWVFAAVIIYTSVAGYTLARIGGGAVHDFLSRLNMSIATVLIVLFPLRVIWKFVRVEPRALPNTSAWQRSLANGVHSLIYATIFAVLASGFLMVPNGYSFFGLIEIHTPFPKGALTDELFTVHRASCALLAGLVALHVLAVIKHQLIARNDVLRRML</sequence>
<gene>
    <name evidence="15" type="ORF">GNZ12_27455</name>
</gene>
<comment type="similarity">
    <text evidence="12">Belongs to the cytochrome b561 family.</text>
</comment>
<evidence type="ECO:0000256" key="11">
    <source>
        <dbReference type="ARBA" id="ARBA00023136"/>
    </source>
</evidence>
<dbReference type="SUPFAM" id="SSF81342">
    <property type="entry name" value="Transmembrane di-heme cytochromes"/>
    <property type="match status" value="1"/>
</dbReference>
<dbReference type="InterPro" id="IPR011577">
    <property type="entry name" value="Cyt_b561_bac/Ni-Hgenase"/>
</dbReference>
<keyword evidence="7" id="KW-0479">Metal-binding</keyword>
<keyword evidence="5" id="KW-0349">Heme</keyword>
<dbReference type="EMBL" id="WOEY01000109">
    <property type="protein sequence ID" value="NPT44989.1"/>
    <property type="molecule type" value="Genomic_DNA"/>
</dbReference>
<evidence type="ECO:0000256" key="10">
    <source>
        <dbReference type="ARBA" id="ARBA00023004"/>
    </source>
</evidence>
<evidence type="ECO:0000313" key="15">
    <source>
        <dbReference type="EMBL" id="NPT44989.1"/>
    </source>
</evidence>
<comment type="caution">
    <text evidence="15">The sequence shown here is derived from an EMBL/GenBank/DDBJ whole genome shotgun (WGS) entry which is preliminary data.</text>
</comment>
<dbReference type="InterPro" id="IPR052168">
    <property type="entry name" value="Cytochrome_b561_oxidase"/>
</dbReference>
<keyword evidence="6 13" id="KW-0812">Transmembrane</keyword>
<dbReference type="Proteomes" id="UP000652198">
    <property type="component" value="Unassembled WGS sequence"/>
</dbReference>
<evidence type="ECO:0000256" key="3">
    <source>
        <dbReference type="ARBA" id="ARBA00022448"/>
    </source>
</evidence>
<evidence type="ECO:0000256" key="5">
    <source>
        <dbReference type="ARBA" id="ARBA00022617"/>
    </source>
</evidence>
<feature type="domain" description="Cytochrome b561 bacterial/Ni-hydrogenase" evidence="14">
    <location>
        <begin position="41"/>
        <end position="206"/>
    </location>
</feature>
<reference evidence="15 16" key="1">
    <citation type="submission" date="2019-11" db="EMBL/GenBank/DDBJ databases">
        <title>Metabolism of dissolved organic matter in forest soils.</title>
        <authorList>
            <person name="Cyle K.T."/>
            <person name="Wilhelm R.C."/>
            <person name="Martinez C.E."/>
        </authorList>
    </citation>
    <scope>NUCLEOTIDE SEQUENCE [LARGE SCALE GENOMIC DNA]</scope>
    <source>
        <strain evidence="15 16">1N</strain>
    </source>
</reference>
<dbReference type="InterPro" id="IPR016174">
    <property type="entry name" value="Di-haem_cyt_TM"/>
</dbReference>
<comment type="subcellular location">
    <subcellularLocation>
        <location evidence="2">Cell membrane</location>
        <topology evidence="2">Multi-pass membrane protein</topology>
    </subcellularLocation>
</comment>
<name>A0ABX2BW54_9BURK</name>
<evidence type="ECO:0000256" key="2">
    <source>
        <dbReference type="ARBA" id="ARBA00004651"/>
    </source>
</evidence>
<dbReference type="PANTHER" id="PTHR30529">
    <property type="entry name" value="CYTOCHROME B561"/>
    <property type="match status" value="1"/>
</dbReference>
<keyword evidence="9 13" id="KW-1133">Transmembrane helix</keyword>
<keyword evidence="16" id="KW-1185">Reference proteome</keyword>
<evidence type="ECO:0000256" key="12">
    <source>
        <dbReference type="ARBA" id="ARBA00037975"/>
    </source>
</evidence>
<dbReference type="PANTHER" id="PTHR30529:SF1">
    <property type="entry name" value="CYTOCHROME B561 HOMOLOG 2"/>
    <property type="match status" value="1"/>
</dbReference>
<organism evidence="15 16">
    <name type="scientific">Paraburkholderia solitsugae</name>
    <dbReference type="NCBI Taxonomy" id="2675748"/>
    <lineage>
        <taxon>Bacteria</taxon>
        <taxon>Pseudomonadati</taxon>
        <taxon>Pseudomonadota</taxon>
        <taxon>Betaproteobacteria</taxon>
        <taxon>Burkholderiales</taxon>
        <taxon>Burkholderiaceae</taxon>
        <taxon>Paraburkholderia</taxon>
    </lineage>
</organism>
<proteinExistence type="inferred from homology"/>
<keyword evidence="8" id="KW-0249">Electron transport</keyword>
<feature type="transmembrane region" description="Helical" evidence="13">
    <location>
        <begin position="170"/>
        <end position="191"/>
    </location>
</feature>
<feature type="transmembrane region" description="Helical" evidence="13">
    <location>
        <begin position="127"/>
        <end position="150"/>
    </location>
</feature>
<dbReference type="Pfam" id="PF01292">
    <property type="entry name" value="Ni_hydr_CYTB"/>
    <property type="match status" value="1"/>
</dbReference>
<evidence type="ECO:0000256" key="9">
    <source>
        <dbReference type="ARBA" id="ARBA00022989"/>
    </source>
</evidence>
<keyword evidence="10" id="KW-0408">Iron</keyword>
<evidence type="ECO:0000313" key="16">
    <source>
        <dbReference type="Proteomes" id="UP000652198"/>
    </source>
</evidence>
<evidence type="ECO:0000256" key="4">
    <source>
        <dbReference type="ARBA" id="ARBA00022475"/>
    </source>
</evidence>
<accession>A0ABX2BW54</accession>